<sequence>MWNDLHTIRTTYRLILEGERPWTALGDFLNYWYAYAVNQRAALIHDPIEEPHEASLEQHQWAAFCAATVEYLCQRHELPCPLWVTNTTYHLSHPWFTGLGAQRLAVQERLRQQSPEPFARRNIYCNPHAFSTKYEIASQARPSQQISLVG</sequence>
<evidence type="ECO:0000313" key="2">
    <source>
        <dbReference type="Proteomes" id="UP000612362"/>
    </source>
</evidence>
<keyword evidence="2" id="KW-1185">Reference proteome</keyword>
<dbReference type="EMBL" id="BNJF01000003">
    <property type="protein sequence ID" value="GHO47256.1"/>
    <property type="molecule type" value="Genomic_DNA"/>
</dbReference>
<comment type="caution">
    <text evidence="1">The sequence shown here is derived from an EMBL/GenBank/DDBJ whole genome shotgun (WGS) entry which is preliminary data.</text>
</comment>
<dbReference type="AlphaFoldDB" id="A0A8J3I1W6"/>
<protein>
    <submittedName>
        <fullName evidence="1">Uncharacterized protein</fullName>
    </submittedName>
</protein>
<accession>A0A8J3I1W6</accession>
<dbReference type="Proteomes" id="UP000612362">
    <property type="component" value="Unassembled WGS sequence"/>
</dbReference>
<gene>
    <name evidence="1" type="ORF">KSX_54190</name>
</gene>
<dbReference type="RefSeq" id="WP_220196581.1">
    <property type="nucleotide sequence ID" value="NZ_BNJF01000003.1"/>
</dbReference>
<name>A0A8J3I1W6_9CHLR</name>
<evidence type="ECO:0000313" key="1">
    <source>
        <dbReference type="EMBL" id="GHO47256.1"/>
    </source>
</evidence>
<proteinExistence type="predicted"/>
<organism evidence="1 2">
    <name type="scientific">Ktedonospora formicarum</name>
    <dbReference type="NCBI Taxonomy" id="2778364"/>
    <lineage>
        <taxon>Bacteria</taxon>
        <taxon>Bacillati</taxon>
        <taxon>Chloroflexota</taxon>
        <taxon>Ktedonobacteria</taxon>
        <taxon>Ktedonobacterales</taxon>
        <taxon>Ktedonobacteraceae</taxon>
        <taxon>Ktedonospora</taxon>
    </lineage>
</organism>
<reference evidence="1" key="1">
    <citation type="submission" date="2020-10" db="EMBL/GenBank/DDBJ databases">
        <title>Taxonomic study of unclassified bacteria belonging to the class Ktedonobacteria.</title>
        <authorList>
            <person name="Yabe S."/>
            <person name="Wang C.M."/>
            <person name="Zheng Y."/>
            <person name="Sakai Y."/>
            <person name="Cavaletti L."/>
            <person name="Monciardini P."/>
            <person name="Donadio S."/>
        </authorList>
    </citation>
    <scope>NUCLEOTIDE SEQUENCE</scope>
    <source>
        <strain evidence="1">SOSP1-1</strain>
    </source>
</reference>